<sequence>FVPNIWGFFGAMIPMAFGVFSQYGPITVLGQKYLAKNAGFASGITLGLGITLGGLVAPYVGHLADIYDVQTALMTLIPVGLMGLLMSLWLK</sequence>
<feature type="transmembrane region" description="Helical" evidence="1">
    <location>
        <begin position="72"/>
        <end position="90"/>
    </location>
</feature>
<keyword evidence="1" id="KW-1133">Transmembrane helix</keyword>
<dbReference type="SUPFAM" id="SSF103473">
    <property type="entry name" value="MFS general substrate transporter"/>
    <property type="match status" value="1"/>
</dbReference>
<feature type="transmembrane region" description="Helical" evidence="1">
    <location>
        <begin position="38"/>
        <end position="60"/>
    </location>
</feature>
<dbReference type="AlphaFoldDB" id="W1YE59"/>
<keyword evidence="1" id="KW-0812">Transmembrane</keyword>
<dbReference type="InterPro" id="IPR036259">
    <property type="entry name" value="MFS_trans_sf"/>
</dbReference>
<accession>W1YE59</accession>
<name>W1YE59_9ZZZZ</name>
<feature type="transmembrane region" description="Helical" evidence="1">
    <location>
        <begin position="6"/>
        <end position="26"/>
    </location>
</feature>
<feature type="non-terminal residue" evidence="2">
    <location>
        <position position="91"/>
    </location>
</feature>
<evidence type="ECO:0000256" key="1">
    <source>
        <dbReference type="SAM" id="Phobius"/>
    </source>
</evidence>
<reference evidence="2" key="1">
    <citation type="submission" date="2013-12" db="EMBL/GenBank/DDBJ databases">
        <title>A Varibaculum cambriense genome reconstructed from a premature infant gut community with otherwise low bacterial novelty that shifts toward anaerobic metabolism during the third week of life.</title>
        <authorList>
            <person name="Brown C.T."/>
            <person name="Sharon I."/>
            <person name="Thomas B.C."/>
            <person name="Castelle C.J."/>
            <person name="Morowitz M.J."/>
            <person name="Banfield J.F."/>
        </authorList>
    </citation>
    <scope>NUCLEOTIDE SEQUENCE</scope>
</reference>
<feature type="non-terminal residue" evidence="2">
    <location>
        <position position="1"/>
    </location>
</feature>
<evidence type="ECO:0000313" key="2">
    <source>
        <dbReference type="EMBL" id="ETJ40010.1"/>
    </source>
</evidence>
<protein>
    <submittedName>
        <fullName evidence="2">Transporter, major facilitator family protein</fullName>
    </submittedName>
</protein>
<dbReference type="EMBL" id="AZMM01006096">
    <property type="protein sequence ID" value="ETJ40010.1"/>
    <property type="molecule type" value="Genomic_DNA"/>
</dbReference>
<gene>
    <name evidence="2" type="ORF">Q604_UNBC06096G0001</name>
</gene>
<proteinExistence type="predicted"/>
<keyword evidence="1" id="KW-0472">Membrane</keyword>
<comment type="caution">
    <text evidence="2">The sequence shown here is derived from an EMBL/GenBank/DDBJ whole genome shotgun (WGS) entry which is preliminary data.</text>
</comment>
<organism evidence="2">
    <name type="scientific">human gut metagenome</name>
    <dbReference type="NCBI Taxonomy" id="408170"/>
    <lineage>
        <taxon>unclassified sequences</taxon>
        <taxon>metagenomes</taxon>
        <taxon>organismal metagenomes</taxon>
    </lineage>
</organism>